<evidence type="ECO:0000256" key="1">
    <source>
        <dbReference type="SAM" id="MobiDB-lite"/>
    </source>
</evidence>
<keyword evidence="3" id="KW-1185">Reference proteome</keyword>
<dbReference type="InterPro" id="IPR036457">
    <property type="entry name" value="PPM-type-like_dom_sf"/>
</dbReference>
<name>A0A239NDE7_9ACTN</name>
<protein>
    <submittedName>
        <fullName evidence="2">Stage II sporulation protein E (SpoIIE)</fullName>
    </submittedName>
</protein>
<gene>
    <name evidence="2" type="ORF">SAMN05216252_13463</name>
</gene>
<accession>A0A239NDE7</accession>
<reference evidence="2 3" key="1">
    <citation type="submission" date="2017-06" db="EMBL/GenBank/DDBJ databases">
        <authorList>
            <person name="Kim H.J."/>
            <person name="Triplett B.A."/>
        </authorList>
    </citation>
    <scope>NUCLEOTIDE SEQUENCE [LARGE SCALE GENOMIC DNA]</scope>
    <source>
        <strain evidence="2 3">CGMCC 4.1858</strain>
    </source>
</reference>
<sequence length="76" mass="8061">MPDGSLIALYTDGLIETRDGDIDNGMRRLGTVLAEPGSFSWIPGHASPPPSSLVTPRGLSHARDPRPGNRQAASRP</sequence>
<dbReference type="Gene3D" id="3.60.40.10">
    <property type="entry name" value="PPM-type phosphatase domain"/>
    <property type="match status" value="1"/>
</dbReference>
<dbReference type="EMBL" id="FZOF01000034">
    <property type="protein sequence ID" value="SNT52936.1"/>
    <property type="molecule type" value="Genomic_DNA"/>
</dbReference>
<evidence type="ECO:0000313" key="3">
    <source>
        <dbReference type="Proteomes" id="UP000198280"/>
    </source>
</evidence>
<evidence type="ECO:0000313" key="2">
    <source>
        <dbReference type="EMBL" id="SNT52936.1"/>
    </source>
</evidence>
<organism evidence="2 3">
    <name type="scientific">Actinacidiphila glaucinigra</name>
    <dbReference type="NCBI Taxonomy" id="235986"/>
    <lineage>
        <taxon>Bacteria</taxon>
        <taxon>Bacillati</taxon>
        <taxon>Actinomycetota</taxon>
        <taxon>Actinomycetes</taxon>
        <taxon>Kitasatosporales</taxon>
        <taxon>Streptomycetaceae</taxon>
        <taxon>Actinacidiphila</taxon>
    </lineage>
</organism>
<dbReference type="Proteomes" id="UP000198280">
    <property type="component" value="Unassembled WGS sequence"/>
</dbReference>
<dbReference type="AlphaFoldDB" id="A0A239NDE7"/>
<proteinExistence type="predicted"/>
<feature type="region of interest" description="Disordered" evidence="1">
    <location>
        <begin position="40"/>
        <end position="76"/>
    </location>
</feature>